<dbReference type="InterPro" id="IPR045337">
    <property type="entry name" value="MmgE_PrpD_C"/>
</dbReference>
<accession>L0NBG5</accession>
<reference evidence="4 5" key="1">
    <citation type="journal article" date="2013" name="Genome Biol. Evol.">
        <title>Life in an arsenic-containing gold mine: genome and physiology of the autotrophic arsenite-oxidizing bacterium rhizobium sp. NT-26.</title>
        <authorList>
            <person name="Andres J."/>
            <person name="Arsene-Ploetze F."/>
            <person name="Barbe V."/>
            <person name="Brochier-Armanet C."/>
            <person name="Cleiss-Arnold J."/>
            <person name="Coppee J.Y."/>
            <person name="Dillies M.A."/>
            <person name="Geist"/>
            <person name="L"/>
            <person name="Joublin A."/>
            <person name="Koechler S."/>
            <person name="Lassalle F."/>
            <person name="Marchal M."/>
            <person name="Medigue C."/>
            <person name="Muller D."/>
            <person name="Nesme X."/>
            <person name="Plewniak F."/>
            <person name="Proux C."/>
            <person name="Ramirez-Bahena M.H."/>
            <person name="Schenowitz C."/>
            <person name="Sismeiro O."/>
            <person name="Vallenet D."/>
            <person name="Santini J.M."/>
            <person name="Bertin P.N."/>
        </authorList>
    </citation>
    <scope>NUCLEOTIDE SEQUENCE [LARGE SCALE GENOMIC DNA]</scope>
    <source>
        <strain evidence="4 5">NT-26</strain>
    </source>
</reference>
<dbReference type="InterPro" id="IPR005656">
    <property type="entry name" value="MmgE_PrpD"/>
</dbReference>
<dbReference type="STRING" id="1125847.NT26_0701"/>
<comment type="similarity">
    <text evidence="1">Belongs to the PrpD family.</text>
</comment>
<gene>
    <name evidence="4" type="ORF">NT26_0701</name>
</gene>
<dbReference type="Gene3D" id="3.30.1330.120">
    <property type="entry name" value="2-methylcitrate dehydratase PrpD"/>
    <property type="match status" value="1"/>
</dbReference>
<feature type="domain" description="MmgE/PrpD N-terminal" evidence="2">
    <location>
        <begin position="17"/>
        <end position="256"/>
    </location>
</feature>
<evidence type="ECO:0000313" key="4">
    <source>
        <dbReference type="EMBL" id="CCF18425.1"/>
    </source>
</evidence>
<organism evidence="4 5">
    <name type="scientific">Pseudorhizobium banfieldiae</name>
    <dbReference type="NCBI Taxonomy" id="1125847"/>
    <lineage>
        <taxon>Bacteria</taxon>
        <taxon>Pseudomonadati</taxon>
        <taxon>Pseudomonadota</taxon>
        <taxon>Alphaproteobacteria</taxon>
        <taxon>Hyphomicrobiales</taxon>
        <taxon>Rhizobiaceae</taxon>
        <taxon>Rhizobium/Agrobacterium group</taxon>
        <taxon>Pseudorhizobium</taxon>
    </lineage>
</organism>
<dbReference type="PANTHER" id="PTHR16943">
    <property type="entry name" value="2-METHYLCITRATE DEHYDRATASE-RELATED"/>
    <property type="match status" value="1"/>
</dbReference>
<evidence type="ECO:0000259" key="2">
    <source>
        <dbReference type="Pfam" id="PF03972"/>
    </source>
</evidence>
<evidence type="ECO:0000256" key="1">
    <source>
        <dbReference type="ARBA" id="ARBA00006174"/>
    </source>
</evidence>
<dbReference type="SUPFAM" id="SSF103378">
    <property type="entry name" value="2-methylcitrate dehydratase PrpD"/>
    <property type="match status" value="1"/>
</dbReference>
<dbReference type="InterPro" id="IPR042188">
    <property type="entry name" value="MmgE/PrpD_sf_2"/>
</dbReference>
<sequence>MSQHQPTAPGTPNVTEILAEWVVTIKGSDIAPDVRREGLRTFVNWVGCAVGGASHETVDRALAAVMPFSGKPTSTVLGRTEKLDALHAALVNGITSHVLDYDDTHLKTIIHPAGPVASALLTLAEMRQISGYDLLTALIVGIEVECRIGNAVYPHHYDRGWHITGTTGVFGAAAAVGKVIGLNAQQMRWAFGLAATQSSGLREMFGTMTKSFHPGRAAQNGMFAALLAEANYDSSERAIEAPRGFANVMSNKQDYTEILDDLGSRWEAALNSYKPFACGIVIHPTIDGCIQLREELGEAKIRQIRSVALTVHPLVLELTGKTTPKTGLESKFSVYHAAAVALLRGDGAPTAFTDEMVNDPEIIALRDRTKATADRGCHEASVDILVTLEDGSTVSKRVERALGSKEVPLTDAQIDHKFKVQSALVVGDGVTQALLDVAWKLEELKDAAEVARVSVPGSTSKTAAAE</sequence>
<dbReference type="KEGG" id="rht:NT26_0701"/>
<keyword evidence="5" id="KW-1185">Reference proteome</keyword>
<dbReference type="PANTHER" id="PTHR16943:SF8">
    <property type="entry name" value="2-METHYLCITRATE DEHYDRATASE"/>
    <property type="match status" value="1"/>
</dbReference>
<dbReference type="RefSeq" id="WP_052637367.1">
    <property type="nucleotide sequence ID" value="NZ_FO082820.1"/>
</dbReference>
<feature type="domain" description="MmgE/PrpD C-terminal" evidence="3">
    <location>
        <begin position="276"/>
        <end position="439"/>
    </location>
</feature>
<dbReference type="GO" id="GO:0016829">
    <property type="term" value="F:lyase activity"/>
    <property type="evidence" value="ECO:0007669"/>
    <property type="project" value="InterPro"/>
</dbReference>
<protein>
    <recommendedName>
        <fullName evidence="6">MmgE/PrpD family protein</fullName>
    </recommendedName>
</protein>
<dbReference type="InterPro" id="IPR036148">
    <property type="entry name" value="MmgE/PrpD_sf"/>
</dbReference>
<proteinExistence type="inferred from homology"/>
<dbReference type="EMBL" id="FO082820">
    <property type="protein sequence ID" value="CCF18425.1"/>
    <property type="molecule type" value="Genomic_DNA"/>
</dbReference>
<evidence type="ECO:0000313" key="5">
    <source>
        <dbReference type="Proteomes" id="UP000010792"/>
    </source>
</evidence>
<dbReference type="Gene3D" id="1.10.4100.10">
    <property type="entry name" value="2-methylcitrate dehydratase PrpD"/>
    <property type="match status" value="1"/>
</dbReference>
<dbReference type="InterPro" id="IPR042183">
    <property type="entry name" value="MmgE/PrpD_sf_1"/>
</dbReference>
<dbReference type="InterPro" id="IPR045336">
    <property type="entry name" value="MmgE_PrpD_N"/>
</dbReference>
<name>L0NBG5_9HYPH</name>
<dbReference type="AlphaFoldDB" id="L0NBG5"/>
<dbReference type="Pfam" id="PF19305">
    <property type="entry name" value="MmgE_PrpD_C"/>
    <property type="match status" value="1"/>
</dbReference>
<evidence type="ECO:0008006" key="6">
    <source>
        <dbReference type="Google" id="ProtNLM"/>
    </source>
</evidence>
<evidence type="ECO:0000259" key="3">
    <source>
        <dbReference type="Pfam" id="PF19305"/>
    </source>
</evidence>
<dbReference type="Pfam" id="PF03972">
    <property type="entry name" value="MmgE_PrpD_N"/>
    <property type="match status" value="1"/>
</dbReference>
<dbReference type="OrthoDB" id="9795089at2"/>
<dbReference type="Proteomes" id="UP000010792">
    <property type="component" value="Chromosome"/>
</dbReference>